<dbReference type="GO" id="GO:0061630">
    <property type="term" value="F:ubiquitin protein ligase activity"/>
    <property type="evidence" value="ECO:0007669"/>
    <property type="project" value="UniProtKB-EC"/>
</dbReference>
<keyword evidence="12" id="KW-0547">Nucleotide-binding</keyword>
<evidence type="ECO:0000256" key="19">
    <source>
        <dbReference type="ARBA" id="ARBA00023098"/>
    </source>
</evidence>
<dbReference type="PANTHER" id="PTHR22605">
    <property type="entry name" value="RZ-TYPE DOMAIN-CONTAINING PROTEIN"/>
    <property type="match status" value="1"/>
</dbReference>
<dbReference type="PROSITE" id="PS51981">
    <property type="entry name" value="ZF_RZ"/>
    <property type="match status" value="1"/>
</dbReference>
<feature type="compositionally biased region" description="Basic and acidic residues" evidence="23">
    <location>
        <begin position="98"/>
        <end position="114"/>
    </location>
</feature>
<evidence type="ECO:0000256" key="8">
    <source>
        <dbReference type="ARBA" id="ARBA00022657"/>
    </source>
</evidence>
<gene>
    <name evidence="26" type="ORF">scyTo_0001043</name>
</gene>
<keyword evidence="19" id="KW-0443">Lipid metabolism</keyword>
<feature type="region of interest" description="Disordered" evidence="23">
    <location>
        <begin position="434"/>
        <end position="489"/>
    </location>
</feature>
<comment type="subcellular location">
    <subcellularLocation>
        <location evidence="3">Cytoplasm</location>
        <location evidence="3">Cytosol</location>
    </subcellularLocation>
    <subcellularLocation>
        <location evidence="2">Lipid droplet</location>
    </subcellularLocation>
</comment>
<feature type="compositionally biased region" description="Basic and acidic residues" evidence="23">
    <location>
        <begin position="439"/>
        <end position="456"/>
    </location>
</feature>
<comment type="pathway">
    <text evidence="4">Protein modification; protein ubiquitination.</text>
</comment>
<dbReference type="InterPro" id="IPR017907">
    <property type="entry name" value="Znf_RING_CS"/>
</dbReference>
<dbReference type="GO" id="GO:0005811">
    <property type="term" value="C:lipid droplet"/>
    <property type="evidence" value="ECO:0007669"/>
    <property type="project" value="UniProtKB-SubCell"/>
</dbReference>
<evidence type="ECO:0000256" key="13">
    <source>
        <dbReference type="ARBA" id="ARBA00022771"/>
    </source>
</evidence>
<dbReference type="EC" id="2.3.2.27" evidence="6"/>
<comment type="catalytic activity">
    <reaction evidence="21">
        <text>ATP + H2O = ADP + phosphate + H(+)</text>
        <dbReference type="Rhea" id="RHEA:13065"/>
        <dbReference type="ChEBI" id="CHEBI:15377"/>
        <dbReference type="ChEBI" id="CHEBI:15378"/>
        <dbReference type="ChEBI" id="CHEBI:30616"/>
        <dbReference type="ChEBI" id="CHEBI:43474"/>
        <dbReference type="ChEBI" id="CHEBI:456216"/>
    </reaction>
    <physiologicalReaction direction="left-to-right" evidence="21">
        <dbReference type="Rhea" id="RHEA:13066"/>
    </physiologicalReaction>
</comment>
<evidence type="ECO:0000256" key="4">
    <source>
        <dbReference type="ARBA" id="ARBA00004906"/>
    </source>
</evidence>
<dbReference type="InterPro" id="IPR003593">
    <property type="entry name" value="AAA+_ATPase"/>
</dbReference>
<keyword evidence="27" id="KW-1185">Reference proteome</keyword>
<evidence type="ECO:0000256" key="17">
    <source>
        <dbReference type="ARBA" id="ARBA00022840"/>
    </source>
</evidence>
<dbReference type="SUPFAM" id="SSF52540">
    <property type="entry name" value="P-loop containing nucleoside triphosphate hydrolases"/>
    <property type="match status" value="2"/>
</dbReference>
<evidence type="ECO:0000256" key="23">
    <source>
        <dbReference type="SAM" id="MobiDB-lite"/>
    </source>
</evidence>
<evidence type="ECO:0000256" key="7">
    <source>
        <dbReference type="ARBA" id="ARBA00022490"/>
    </source>
</evidence>
<dbReference type="SUPFAM" id="SSF69349">
    <property type="entry name" value="Phage fibre proteins"/>
    <property type="match status" value="1"/>
</dbReference>
<keyword evidence="18" id="KW-0391">Immunity</keyword>
<organism evidence="26 27">
    <name type="scientific">Scyliorhinus torazame</name>
    <name type="common">Cloudy catshark</name>
    <name type="synonym">Catulus torazame</name>
    <dbReference type="NCBI Taxonomy" id="75743"/>
    <lineage>
        <taxon>Eukaryota</taxon>
        <taxon>Metazoa</taxon>
        <taxon>Chordata</taxon>
        <taxon>Craniata</taxon>
        <taxon>Vertebrata</taxon>
        <taxon>Chondrichthyes</taxon>
        <taxon>Elasmobranchii</taxon>
        <taxon>Galeomorphii</taxon>
        <taxon>Galeoidea</taxon>
        <taxon>Carcharhiniformes</taxon>
        <taxon>Scyliorhinidae</taxon>
        <taxon>Scyliorhinus</taxon>
    </lineage>
</organism>
<dbReference type="PROSITE" id="PS00518">
    <property type="entry name" value="ZF_RING_1"/>
    <property type="match status" value="1"/>
</dbReference>
<keyword evidence="7" id="KW-0963">Cytoplasm</keyword>
<dbReference type="STRING" id="75743.A0A401P8F6"/>
<dbReference type="Pfam" id="PF00097">
    <property type="entry name" value="zf-C3HC4"/>
    <property type="match status" value="1"/>
</dbReference>
<feature type="domain" description="RING-type" evidence="24">
    <location>
        <begin position="4339"/>
        <end position="4377"/>
    </location>
</feature>
<dbReference type="GO" id="GO:0016887">
    <property type="term" value="F:ATP hydrolysis activity"/>
    <property type="evidence" value="ECO:0007669"/>
    <property type="project" value="InterPro"/>
</dbReference>
<dbReference type="GO" id="GO:2000051">
    <property type="term" value="P:negative regulation of non-canonical Wnt signaling pathway"/>
    <property type="evidence" value="ECO:0007669"/>
    <property type="project" value="TreeGrafter"/>
</dbReference>
<feature type="compositionally biased region" description="Basic residues" evidence="23">
    <location>
        <begin position="115"/>
        <end position="125"/>
    </location>
</feature>
<dbReference type="GO" id="GO:0006629">
    <property type="term" value="P:lipid metabolic process"/>
    <property type="evidence" value="ECO:0007669"/>
    <property type="project" value="UniProtKB-KW"/>
</dbReference>
<evidence type="ECO:0000256" key="15">
    <source>
        <dbReference type="ARBA" id="ARBA00022801"/>
    </source>
</evidence>
<dbReference type="PANTHER" id="PTHR22605:SF16">
    <property type="entry name" value="E3 UBIQUITIN-PROTEIN LIGASE RNF213"/>
    <property type="match status" value="1"/>
</dbReference>
<dbReference type="SUPFAM" id="SSF57850">
    <property type="entry name" value="RING/U-box"/>
    <property type="match status" value="1"/>
</dbReference>
<dbReference type="GO" id="GO:0005730">
    <property type="term" value="C:nucleolus"/>
    <property type="evidence" value="ECO:0007669"/>
    <property type="project" value="TreeGrafter"/>
</dbReference>
<dbReference type="GO" id="GO:0002040">
    <property type="term" value="P:sprouting angiogenesis"/>
    <property type="evidence" value="ECO:0007669"/>
    <property type="project" value="TreeGrafter"/>
</dbReference>
<evidence type="ECO:0000256" key="1">
    <source>
        <dbReference type="ARBA" id="ARBA00000900"/>
    </source>
</evidence>
<dbReference type="FunFam" id="3.40.50.300:FF:000804">
    <property type="entry name" value="E3 ubiquitin-protein ligase RNF213"/>
    <property type="match status" value="1"/>
</dbReference>
<dbReference type="InterPro" id="IPR031248">
    <property type="entry name" value="RNF213"/>
</dbReference>
<evidence type="ECO:0000259" key="24">
    <source>
        <dbReference type="PROSITE" id="PS50089"/>
    </source>
</evidence>
<evidence type="ECO:0000256" key="6">
    <source>
        <dbReference type="ARBA" id="ARBA00012483"/>
    </source>
</evidence>
<dbReference type="InterPro" id="IPR018957">
    <property type="entry name" value="Znf_C3HC4_RING-type"/>
</dbReference>
<dbReference type="GO" id="GO:0016020">
    <property type="term" value="C:membrane"/>
    <property type="evidence" value="ECO:0007669"/>
    <property type="project" value="TreeGrafter"/>
</dbReference>
<dbReference type="EMBL" id="BFAA01000219">
    <property type="protein sequence ID" value="GCB69384.1"/>
    <property type="molecule type" value="Genomic_DNA"/>
</dbReference>
<dbReference type="GO" id="GO:0005829">
    <property type="term" value="C:cytosol"/>
    <property type="evidence" value="ECO:0007669"/>
    <property type="project" value="UniProtKB-SubCell"/>
</dbReference>
<evidence type="ECO:0000256" key="5">
    <source>
        <dbReference type="ARBA" id="ARBA00006914"/>
    </source>
</evidence>
<keyword evidence="9" id="KW-0551">Lipid droplet</keyword>
<evidence type="ECO:0000256" key="18">
    <source>
        <dbReference type="ARBA" id="ARBA00022859"/>
    </source>
</evidence>
<dbReference type="SMART" id="SM00184">
    <property type="entry name" value="RING"/>
    <property type="match status" value="1"/>
</dbReference>
<evidence type="ECO:0000256" key="21">
    <source>
        <dbReference type="ARBA" id="ARBA00048778"/>
    </source>
</evidence>
<sequence length="5542" mass="631965">MDAQSVKMKCPNCGHVTEEKAPKFCSECGIKLVESIAKKAMPLISPKIEAEAPNLLKSLDVGLEVSSTTQIITESELSSLEPEAPPRKVQCGQNSAILEKENKTSEHPPKENSNKKKKRRKRSKKLSAADKEISSALQPEHLSESEHQDIEQHIKIDNVTDQLNKVSNETSGYSASNDLTNDLSFVSDIADLQGAVDDGHPPNSTSMEETSDNYNRVKDAVHPGFAASEGGIVTAENKFSAVQTATGTGLPHPNRNNKSPYVMGDGILTTEKLSSGKEDIETGREDDSGVAAVNANSEQVCTADAEQLYTADNEQLCIADIEELYTADTEQLYTADSEELYTADTEQLYTADSEELYTADSEQLYTANTEQLYMADSERLYTADSEQLNTVDAEQLYMADSEQLYTADCEQLYTANTEQLYMANSEQLYAAASDLSSSSEEKTDEQYEMKQKDIPLIKKKRKKRSKKVSAADKEISSALQPEHLSESEHKDIEQHIKIGNVTDQLNKVGNETSGYSASNDLTNDLSSASDIADLQGAVDDGHPPNSTSTEETPDNYNRVKDAVHPGFAASEGGIVTAENKDNAVQTAPGTGLPHPNRNNKSPYVMGDGILTTEKLSSGKGDIELGREDGSGESGSAAVNTDSDLNSSVENFNKQYDSKEEKDVRCTKDKLSGAYDKANQVQQNEKKGLEHDPEVGQEKSIASSLVPMKRRNSTELSTTATNDKSDEKGTESGSSSRKDKKKKKKDSSNKSSIQSFAISKKEDIVVIYFHALLSKDFKFNPDSDVVVVRGLGSDWDTDMLEMNVTKNLKEHGHLVEGQLFIHKRIVGMKVPYKYAVRKTHSDKVEYEMIYKWDTPDDCTTDRCLHINPNLLNEGEWHQYDDIICAAPEGGWKAQVKQLFRFSSKKNDVSKGKLIAGKILIESMFNILSTWNEKNLKSFLSQLQQFFEVYKRPMVYEGGPVHWTSLSIGEKEVKDLLYKVLKERAKCPDNEASEAETSAVKNRLRTGVLLLYLADVYRLDIQKSDLYMVCDLLCIQQKSANNLTKEFEALKESFHFKESIETLLQQMMVRCIDEGIIKWVQVIPVFHLFGVSSNPANPDLPGTSFKSEASWAGLDGLPIVNFRDQFQYKKPRDLLDLMCKNKHLMTVDRLLIRSWFSLLPMEALPEYLKMMTPDLLDILQGIFQRVKNISRRNEHLENLLKHVKESVDSHQSSDLGGEHIEACMKIILKIHEKICKSRALSVVEIITISIGLISKLSELKKSSLKASVKTNTQIADEKSQNEEGPTMQSTEIFRNKALEITRSWLKDVLNTSGYEFGISIKRPELQVWVTLVSLDLGDKEWTSIWREGLLSDLEGRVKKERPQHQIEIYCQQIEELSSLQPLVAKCFENCALDAVHSICQDKSEARLLDHLFHYNLSKFGKLVSKIIENSWPKNLDGKFLEDRDSVVQHLLDWSATRTIFKLQGMDSKLINQLSDEACHLMAIAYSVFLDLMSKLRDGSVQVKHLEWILKKKSSFKALHNTRNEGSFRLKNLDDLLVLRQKELFAFNEESNWMDSLLIMCRKINEFAKVEIEEHEKLLAANIKSKALSELVTVKRIEDLVPFPTQVTYFTLSEQLKEMARDIHNFKDSHVLQMCWEKEAKAFYEEDAANDEEASEISLDAVHITMWVPCLDKYKGIFKKTKQGSLTFEEVNTIFKVYVDRYEELRSDFKIMCGIEMSTNSDWIEKRIKQIQEYHKLHLAVESAQVIMKAQNMLSLTGNFSILQTLLSMTDESYKNERLDCIDDQFIQAKNRLEEITKPRRKCLEELTLRQQFIYWVKEALEDTNELKVFVDLASISAGENDLDVDRVACFHDAVLGYSSLLFELKPNAGFTDFMSCLEKLWNALDNDPDLSKKLRDSARHLEWLKTVKESHGSVELSSLSLASAINNNGIYIISSPEKNKLSFGSAITLNLSEVHDDSEEVRSYSIEELKELQNKLMLMSGKGDHGREEVERFVEVFANIQRLAASFISLSSAGNMLFRNWKTEIYCSSKKKVCMMIDFNLGDVSEIHAVGNVTEQLPILCKKMETYLEKWEKYMDQQRSQYYYLNFYTAEQIVYLSTKLFDQNYTSLQVLMMLSFINPDCTAKDVRIALQKIFGENRWTRNQPLAGGRDDSETAAGIQDIATERDMEKKMDLLWEHFMKNMSYFLSNCLDVNTLGQLLNIVAGTKQTVARALPPGFQEGQPNLVVCQPAELLTSALCVYMYSSDQPLPAYDEVLLCTAETTFEQVELFLRRCLTDCQGSKIYALLFADELTYDVSVRCEELFKSFEVESPPDYKMVILCNCEREHCYIPSAFSRYKVHVIPNEPLEKIQSYLKMHYRIAATISSAASVFKDRMFVRIISSKRAGVGKSLYVKRLHETLKEQTRKGNLLKTIRLIEPRIDENKVLQTVLSLMKSSNEKEPMIFHFDITSSVQKGLCEFLFKLLILRYLMGTDGKMWKCKPCHMYIVEMLEESGFLSRKHARQGAQLSKHGFLDVFPKVHCRPPKEVLEQEVRISENLSCNDLDPLVDDEEFQNEAFQRPYQYLRRFKNQENLDTFSYSEGTIEGNHVECLQLFLIYCGVMDPSWSELRNFACFLNLQLKDCETSVFCDFDFIEDTLQGFKNFVVNFMILMARDFATPSLSISDQSPGREAINLEGVNEEDLAPFLVRKKWESEPHPYIFFNDDHTSMTFIGFHLQENGNGGIDAINPSNGKIIKPNIMTRELYRGLLLQRVPFNTDFDQLPRDQKIERLCTVLGIQWPMDPDETYELTTDNILKILAIHMRFRCGIPVIIMGETGCGKTRLIKYLCELRKAGVNTENMKLVKVHGGTTADMIYSKIKDAEALAMYNKANFDFDTILFFDEANTTEAVSCIKEVLCDYMIEGEPSTPNTGLQIIAACNPYRKHTDEMIKRLESAGLGYRVRADDTEDKLGSIPLRQLVYRVQALPPSMIPLVWDFGQLNDATEKMYIQQIVQRLIQSISVPSTNIKCIVDVLSASQHFMRHQQDECSFVSLRDVERCMKVFVWFYEQRQMLLNKLNQGQANKSVHTALNNEVIWCLVLALGVSYHACLEKKKPYRRAICRHLPPPYSNPAKFLEQLVLLQDLLLSGVPLRETIARNSALKENVFMMVICIELKIPLFLVGKPGSSKSLAKTIVADAMQGQAAHSDLYKDLKQIHLVSFQCSPHSTPEGIINTFKQCARFQEGKNLDEYVSVVVLDEIGLAEDSPKMPLKTLHPLLEDGCIDDDPLKHKKVGFIGISNWALDPAKMNRGIFVSRGDPDKKELIESAKGICSSDPVIQKKVLGLFVSLAEAYLTICKKQSKEFFGLRDYYSLIKMVFSLSKATKSEPTPEQLVQIVLRNFSGSDDVNVMDVFKPVLKNASRDSIDTLELISHNIYADSRDSECRYLLILTKNYAALQILQQMFFSRRQQPEIIFGSSFPKDQEYTQICRNINRVKICMETGQTVVLLNLQNLYESLYDALNQYYVYLGGQKYVDLGLGTHRVKCRVHPDFRLIVIEEKAVVYKEFPIPLINRLEKHYLDINTVLDRDQRDIVKQLKQWVQTFTAVRPRNALIHGRQQEYSPSDVFVGYHSDTCASVVSQMTQRLKQTEGSWEEILKEAQCVLLNCATPDSVVRLSSSEFPSYQADMVMQKYFAVQHHDSLADFIHSHTKSKIQHWAVFTELTTYSRLLTASDIEFLQSEISESIQTVFCFSLQQFDTEHSFLKKIRHCVDSNHGNKILLVQTDFENSSQSANLIASAKYSTINEISKNKSDDWTVYVYFIIKLPRMEGGSTYVGFHGDPWQSVHIDDLRKSKDMVANVTAFNGVTISQLFGKDPVEPEPMILDKEEMAEEPVAEPPVDNEKVLDTTSLIRSCVQSAVSMLRDQHQSASRSTKRVEILLSLFTEDVEFKASFLAMMKQKLCSLLLKRDEESLNATEWMVREASNLEALQEGGTFRHTLWKRVQKVVTPFLAQIISIIDRDCNLNLLIDDSPVSVQKLWMDIFGDPNLLDLRYNRSTFSLQSEIVVHNYMKMDVLAISNVLPFSWRIKDFLDELWIQTQYMEGRTEQKVNEIFNRTGFGKYLSNVSGEWRLDFFWRYLDDFLLMTMSISCELEFQFLRGALMSCVNELKIKYSMGDEVSLLWVHFAYQHFKNRLQNFSRIVAVHPLVLQLLQRVRNEIQRAENREMVIDVYAAAACIEMLESARTETSSTVWLQKVNSLQMPIELICTEEFLQCQGIKSPVVQLVQTGWNRIFSVSLFVEHVMLGVEEIEKRLQELVATYAGLLGKCLHNNSDVRTQDPFRAVIKVLRDCKDNAGQVFCRYGLRPCPVCLGELNGPVLLPCDHIYCHDCLKLWLAPGQMFCPVCITALDDGYVMKVSEEIREAVGKNTIFRKRCDAFFIALVSMVCFKDNSPPSKEVVADLLSQLVIEKQLCRNITGIDRQYHTRTLSPFDDSVDRNPVVRSIVLKLLLKYSFDDIKGHLQQYLSAVQETKILDQEDRTELYTLFLNCLEDAIYEKSQICTVQEKVAYLAQEKDFLQKCIKHKGVQTLIETLQMIARIRLCFDMASQLLCESHDTFAANLEYVRAKETFLRSTKQMFEKRRNDWFRIYLVRKLCSLNGMEFVQQLSMDDQFAWVFPEEIIQQREHPGQIDRYLVYGENYKLIRDAMSSAILECKAESIAEAQKNCKCPFNEQEVYMTLAIFREIAILNASSDPGVQPQQSQCDTIKKYIEKKMLPVSDRFKTFAITLVDNGIPGIPINPEQSSLKRTIIEIIVHAAAVFISGNNCILTPLQHLALQPAVMLDAFLPTMPEDVTLEARGWTALQNLVWFQCPNGHPCVVGECGQPMETARCIECNVAIGGVNHRAVAGFGHAVGMDRTQKGHVLGDPSKRETVVAPDRQMSVVSFLLARLITHAAMFLGTIQDDKAVAHIIKPQVPNPADFLLCHIEKDMEQLMRSLGKSADEAAIVIHLVLSHLMWQKQLPSFGCERLASKQQRNKWEQMILQYVVTPTMEDLDRKLVDINSRISQDKRICSNPIVKIVYGDPQTFLQLPQGNALYCSTIWSCRKRISVEHLRHIVEHEDGKDTLPILWRFLQKEAQLRLVKFLPEILALQYDLVKRFQNATEVPAQSAHEFLQNFSPESVKRTFAFRISCFLNVWNQLRTFLVTNGAIKIPEEYCAFDLDMQNCRLEVLLPRRQNLGLCSTALVSYLIDLQNDFVYTVEKYTSKSTPYSINPADVADLHVIKYEIGRDLIPLISSNCQYTMEKGGETVFEYDLRRIEQQLTNRFLKGKPLISLTGIPTMVYRQDRNYENIFKDVNNKLPQELLPNSIINAISGELQSYSDVCEAFTAVEVTLGFLAMSGADPDLQLVVYLKEVLQMEDQMVPHVMEALRRCSLKHIQALWQLLSARKSECFLRLKRDPFSGIRDEYKKDLSAEEKKQLHAFFVQASVDRFILELHEMLTLKCKKVQPSESLNSSWSLKDSLRIIMDMKEVDNLPELDDLFPAQILLSKSVATWKAAVTFKRERLQVSR</sequence>
<dbReference type="GO" id="GO:0002376">
    <property type="term" value="P:immune system process"/>
    <property type="evidence" value="ECO:0007669"/>
    <property type="project" value="UniProtKB-KW"/>
</dbReference>
<evidence type="ECO:0000256" key="22">
    <source>
        <dbReference type="PROSITE-ProRule" id="PRU00175"/>
    </source>
</evidence>
<comment type="caution">
    <text evidence="26">The sequence shown here is derived from an EMBL/GenBank/DDBJ whole genome shotgun (WGS) entry which is preliminary data.</text>
</comment>
<dbReference type="GO" id="GO:0006511">
    <property type="term" value="P:ubiquitin-dependent protein catabolic process"/>
    <property type="evidence" value="ECO:0007669"/>
    <property type="project" value="TreeGrafter"/>
</dbReference>
<keyword evidence="20" id="KW-0511">Multifunctional enzyme</keyword>
<evidence type="ECO:0000256" key="10">
    <source>
        <dbReference type="ARBA" id="ARBA00022679"/>
    </source>
</evidence>
<keyword evidence="8" id="KW-0037">Angiogenesis</keyword>
<evidence type="ECO:0000256" key="16">
    <source>
        <dbReference type="ARBA" id="ARBA00022833"/>
    </source>
</evidence>
<comment type="catalytic activity">
    <reaction evidence="1">
        <text>S-ubiquitinyl-[E2 ubiquitin-conjugating enzyme]-L-cysteine + [acceptor protein]-L-lysine = [E2 ubiquitin-conjugating enzyme]-L-cysteine + N(6)-ubiquitinyl-[acceptor protein]-L-lysine.</text>
        <dbReference type="EC" id="2.3.2.27"/>
    </reaction>
</comment>
<dbReference type="OMA" id="REHAYMP"/>
<keyword evidence="13 22" id="KW-0863">Zinc-finger</keyword>
<evidence type="ECO:0000256" key="14">
    <source>
        <dbReference type="ARBA" id="ARBA00022786"/>
    </source>
</evidence>
<feature type="compositionally biased region" description="Polar residues" evidence="23">
    <location>
        <begin position="636"/>
        <end position="654"/>
    </location>
</feature>
<evidence type="ECO:0000259" key="25">
    <source>
        <dbReference type="PROSITE" id="PS51981"/>
    </source>
</evidence>
<evidence type="ECO:0000256" key="11">
    <source>
        <dbReference type="ARBA" id="ARBA00022723"/>
    </source>
</evidence>
<evidence type="ECO:0000313" key="26">
    <source>
        <dbReference type="EMBL" id="GCB69384.1"/>
    </source>
</evidence>
<feature type="domain" description="RZ-type" evidence="25">
    <location>
        <begin position="4821"/>
        <end position="4892"/>
    </location>
</feature>
<reference evidence="26 27" key="1">
    <citation type="journal article" date="2018" name="Nat. Ecol. Evol.">
        <title>Shark genomes provide insights into elasmobranch evolution and the origin of vertebrates.</title>
        <authorList>
            <person name="Hara Y"/>
            <person name="Yamaguchi K"/>
            <person name="Onimaru K"/>
            <person name="Kadota M"/>
            <person name="Koyanagi M"/>
            <person name="Keeley SD"/>
            <person name="Tatsumi K"/>
            <person name="Tanaka K"/>
            <person name="Motone F"/>
            <person name="Kageyama Y"/>
            <person name="Nozu R"/>
            <person name="Adachi N"/>
            <person name="Nishimura O"/>
            <person name="Nakagawa R"/>
            <person name="Tanegashima C"/>
            <person name="Kiyatake I"/>
            <person name="Matsumoto R"/>
            <person name="Murakumo K"/>
            <person name="Nishida K"/>
            <person name="Terakita A"/>
            <person name="Kuratani S"/>
            <person name="Sato K"/>
            <person name="Hyodo S Kuraku.S."/>
        </authorList>
    </citation>
    <scope>NUCLEOTIDE SEQUENCE [LARGE SCALE GENOMIC DNA]</scope>
</reference>
<comment type="similarity">
    <text evidence="5">Belongs to the AAA ATPase family.</text>
</comment>
<dbReference type="InterPro" id="IPR013083">
    <property type="entry name" value="Znf_RING/FYVE/PHD"/>
</dbReference>
<evidence type="ECO:0000256" key="3">
    <source>
        <dbReference type="ARBA" id="ARBA00004514"/>
    </source>
</evidence>
<feature type="region of interest" description="Disordered" evidence="23">
    <location>
        <begin position="584"/>
        <end position="752"/>
    </location>
</feature>
<feature type="compositionally biased region" description="Basic and acidic residues" evidence="23">
    <location>
        <begin position="620"/>
        <end position="629"/>
    </location>
</feature>
<feature type="region of interest" description="Disordered" evidence="23">
    <location>
        <begin position="98"/>
        <end position="148"/>
    </location>
</feature>
<dbReference type="SMART" id="SM00382">
    <property type="entry name" value="AAA"/>
    <property type="match status" value="2"/>
</dbReference>
<keyword evidence="14" id="KW-0833">Ubl conjugation pathway</keyword>
<feature type="compositionally biased region" description="Basic and acidic residues" evidence="23">
    <location>
        <begin position="655"/>
        <end position="670"/>
    </location>
</feature>
<evidence type="ECO:0000256" key="12">
    <source>
        <dbReference type="ARBA" id="ARBA00022741"/>
    </source>
</evidence>
<dbReference type="Pfam" id="PF20173">
    <property type="entry name" value="ZnF_RZ-type"/>
    <property type="match status" value="1"/>
</dbReference>
<dbReference type="Gene3D" id="3.40.50.300">
    <property type="entry name" value="P-loop containing nucleotide triphosphate hydrolases"/>
    <property type="match status" value="2"/>
</dbReference>
<protein>
    <recommendedName>
        <fullName evidence="6">RING-type E3 ubiquitin transferase</fullName>
        <ecNumber evidence="6">2.3.2.27</ecNumber>
    </recommendedName>
</protein>
<dbReference type="Gene3D" id="3.30.40.10">
    <property type="entry name" value="Zinc/RING finger domain, C3HC4 (zinc finger)"/>
    <property type="match status" value="1"/>
</dbReference>
<evidence type="ECO:0000256" key="20">
    <source>
        <dbReference type="ARBA" id="ARBA00023268"/>
    </source>
</evidence>
<feature type="compositionally biased region" description="Basic residues" evidence="23">
    <location>
        <begin position="457"/>
        <end position="467"/>
    </location>
</feature>
<evidence type="ECO:0000256" key="9">
    <source>
        <dbReference type="ARBA" id="ARBA00022677"/>
    </source>
</evidence>
<dbReference type="GO" id="GO:0005524">
    <property type="term" value="F:ATP binding"/>
    <property type="evidence" value="ECO:0007669"/>
    <property type="project" value="UniProtKB-KW"/>
</dbReference>
<dbReference type="GO" id="GO:0008270">
    <property type="term" value="F:zinc ion binding"/>
    <property type="evidence" value="ECO:0007669"/>
    <property type="project" value="UniProtKB-KW"/>
</dbReference>
<dbReference type="PROSITE" id="PS50089">
    <property type="entry name" value="ZF_RING_2"/>
    <property type="match status" value="1"/>
</dbReference>
<feature type="region of interest" description="Disordered" evidence="23">
    <location>
        <begin position="534"/>
        <end position="557"/>
    </location>
</feature>
<name>A0A401P8F6_SCYTO</name>
<keyword evidence="15" id="KW-0378">Hydrolase</keyword>
<keyword evidence="17" id="KW-0067">ATP-binding</keyword>
<dbReference type="InterPro" id="IPR046439">
    <property type="entry name" value="ZF_RZ_dom"/>
</dbReference>
<feature type="compositionally biased region" description="Basic and acidic residues" evidence="23">
    <location>
        <begin position="683"/>
        <end position="696"/>
    </location>
</feature>
<accession>A0A401P8F6</accession>
<keyword evidence="16" id="KW-0862">Zinc</keyword>
<dbReference type="Proteomes" id="UP000288216">
    <property type="component" value="Unassembled WGS sequence"/>
</dbReference>
<evidence type="ECO:0000313" key="27">
    <source>
        <dbReference type="Proteomes" id="UP000288216"/>
    </source>
</evidence>
<dbReference type="InterPro" id="IPR001841">
    <property type="entry name" value="Znf_RING"/>
</dbReference>
<keyword evidence="10" id="KW-0808">Transferase</keyword>
<proteinExistence type="inferred from homology"/>
<dbReference type="InterPro" id="IPR027417">
    <property type="entry name" value="P-loop_NTPase"/>
</dbReference>
<evidence type="ECO:0000256" key="2">
    <source>
        <dbReference type="ARBA" id="ARBA00004502"/>
    </source>
</evidence>
<keyword evidence="11" id="KW-0479">Metal-binding</keyword>
<dbReference type="OrthoDB" id="2423195at2759"/>
<dbReference type="FunFam" id="3.40.50.300:FF:000491">
    <property type="entry name" value="E3 ubiquitin-protein ligase RNF213"/>
    <property type="match status" value="1"/>
</dbReference>